<dbReference type="EMBL" id="MU970113">
    <property type="protein sequence ID" value="KAK9320873.1"/>
    <property type="molecule type" value="Genomic_DNA"/>
</dbReference>
<sequence length="288" mass="30975">MSGFVSFTKSWHNEPYAAIDPTRPELSAKGKFVVVTGGATGIGKAIAVAFAQAGAKTIAILARRLEKLEIAAAEISEEASASDAKVLFESADVSQRASLDAAVASLTKQAGGAKVDILVHSAGVSQDTGPVKGYSESQYRYGLELNVIGAFNTVQSFAPVLATNAHLYNISSGMAHIAPMWVEHWSYAAGKAAVVKMFDYLQEQQSEWHVVQLQPGVVGTELNARFGVVGEDKPELCGQFTVWLASPEAEFLKRKFVWANWDVDELKARADEIKNSTLLRLALNGVDM</sequence>
<evidence type="ECO:0000313" key="1">
    <source>
        <dbReference type="EMBL" id="KAK9320873.1"/>
    </source>
</evidence>
<accession>A0ACC3TL73</accession>
<keyword evidence="2" id="KW-1185">Reference proteome</keyword>
<gene>
    <name evidence="1" type="ORF">V1517DRAFT_193595</name>
</gene>
<reference evidence="2" key="1">
    <citation type="journal article" date="2024" name="Front. Bioeng. Biotechnol.">
        <title>Genome-scale model development and genomic sequencing of the oleaginous clade Lipomyces.</title>
        <authorList>
            <person name="Czajka J.J."/>
            <person name="Han Y."/>
            <person name="Kim J."/>
            <person name="Mondo S.J."/>
            <person name="Hofstad B.A."/>
            <person name="Robles A."/>
            <person name="Haridas S."/>
            <person name="Riley R."/>
            <person name="LaButti K."/>
            <person name="Pangilinan J."/>
            <person name="Andreopoulos W."/>
            <person name="Lipzen A."/>
            <person name="Yan J."/>
            <person name="Wang M."/>
            <person name="Ng V."/>
            <person name="Grigoriev I.V."/>
            <person name="Spatafora J.W."/>
            <person name="Magnuson J.K."/>
            <person name="Baker S.E."/>
            <person name="Pomraning K.R."/>
        </authorList>
    </citation>
    <scope>NUCLEOTIDE SEQUENCE [LARGE SCALE GENOMIC DNA]</scope>
    <source>
        <strain evidence="2">CBS 10300</strain>
    </source>
</reference>
<proteinExistence type="predicted"/>
<name>A0ACC3TL73_9ASCO</name>
<evidence type="ECO:0000313" key="2">
    <source>
        <dbReference type="Proteomes" id="UP001489719"/>
    </source>
</evidence>
<protein>
    <submittedName>
        <fullName evidence="1">NAD(P)-binding protein</fullName>
    </submittedName>
</protein>
<organism evidence="1 2">
    <name type="scientific">Lipomyces orientalis</name>
    <dbReference type="NCBI Taxonomy" id="1233043"/>
    <lineage>
        <taxon>Eukaryota</taxon>
        <taxon>Fungi</taxon>
        <taxon>Dikarya</taxon>
        <taxon>Ascomycota</taxon>
        <taxon>Saccharomycotina</taxon>
        <taxon>Lipomycetes</taxon>
        <taxon>Lipomycetales</taxon>
        <taxon>Lipomycetaceae</taxon>
        <taxon>Lipomyces</taxon>
    </lineage>
</organism>
<dbReference type="Proteomes" id="UP001489719">
    <property type="component" value="Unassembled WGS sequence"/>
</dbReference>
<comment type="caution">
    <text evidence="1">The sequence shown here is derived from an EMBL/GenBank/DDBJ whole genome shotgun (WGS) entry which is preliminary data.</text>
</comment>